<comment type="similarity">
    <text evidence="1 2">Belongs to the outer membrane factor (OMF) (TC 1.B.17) family.</text>
</comment>
<keyword evidence="2" id="KW-0812">Transmembrane</keyword>
<keyword evidence="2" id="KW-0472">Membrane</keyword>
<dbReference type="GO" id="GO:0005886">
    <property type="term" value="C:plasma membrane"/>
    <property type="evidence" value="ECO:0007669"/>
    <property type="project" value="UniProtKB-SubCell"/>
</dbReference>
<comment type="subcellular location">
    <subcellularLocation>
        <location evidence="2">Cell membrane</location>
        <topology evidence="2">Lipid-anchor</topology>
    </subcellularLocation>
</comment>
<dbReference type="RefSeq" id="WP_148814080.1">
    <property type="nucleotide sequence ID" value="NZ_CP043046.1"/>
</dbReference>
<dbReference type="EMBL" id="CP043046">
    <property type="protein sequence ID" value="QEI05697.1"/>
    <property type="molecule type" value="Genomic_DNA"/>
</dbReference>
<dbReference type="KEGG" id="pacr:FXN63_07460"/>
<gene>
    <name evidence="4" type="ORF">FXN63_07460</name>
</gene>
<dbReference type="Proteomes" id="UP000325161">
    <property type="component" value="Chromosome"/>
</dbReference>
<proteinExistence type="inferred from homology"/>
<evidence type="ECO:0000256" key="1">
    <source>
        <dbReference type="ARBA" id="ARBA00007613"/>
    </source>
</evidence>
<dbReference type="Gene3D" id="2.20.200.10">
    <property type="entry name" value="Outer membrane efflux proteins (OEP)"/>
    <property type="match status" value="1"/>
</dbReference>
<evidence type="ECO:0000313" key="4">
    <source>
        <dbReference type="EMBL" id="QEI05697.1"/>
    </source>
</evidence>
<dbReference type="SUPFAM" id="SSF56954">
    <property type="entry name" value="Outer membrane efflux proteins (OEP)"/>
    <property type="match status" value="1"/>
</dbReference>
<dbReference type="InterPro" id="IPR010131">
    <property type="entry name" value="MdtP/NodT-like"/>
</dbReference>
<feature type="compositionally biased region" description="Low complexity" evidence="3">
    <location>
        <begin position="118"/>
        <end position="129"/>
    </location>
</feature>
<name>A0A5C0AZ36_9BURK</name>
<evidence type="ECO:0000256" key="3">
    <source>
        <dbReference type="SAM" id="MobiDB-lite"/>
    </source>
</evidence>
<feature type="chain" id="PRO_5023158655" evidence="2">
    <location>
        <begin position="18"/>
        <end position="476"/>
    </location>
</feature>
<reference evidence="4 5" key="1">
    <citation type="submission" date="2019-08" db="EMBL/GenBank/DDBJ databases">
        <title>Amphibian skin-associated Pigmentiphaga: genome sequence and occurrence across geography and hosts.</title>
        <authorList>
            <person name="Bletz M.C."/>
            <person name="Bunk B."/>
            <person name="Sproeer C."/>
            <person name="Biwer P."/>
            <person name="Reiter S."/>
            <person name="Rabemananjara F.C.E."/>
            <person name="Schulz S."/>
            <person name="Overmann J."/>
            <person name="Vences M."/>
        </authorList>
    </citation>
    <scope>NUCLEOTIDE SEQUENCE [LARGE SCALE GENOMIC DNA]</scope>
    <source>
        <strain evidence="4 5">Mada1488</strain>
    </source>
</reference>
<protein>
    <submittedName>
        <fullName evidence="4">Efflux transporter outer membrane subunit</fullName>
    </submittedName>
</protein>
<evidence type="ECO:0000256" key="2">
    <source>
        <dbReference type="RuleBase" id="RU362097"/>
    </source>
</evidence>
<keyword evidence="2" id="KW-0732">Signal</keyword>
<dbReference type="Gene3D" id="1.20.1600.10">
    <property type="entry name" value="Outer membrane efflux proteins (OEP)"/>
    <property type="match status" value="1"/>
</dbReference>
<accession>A0A5C0AZ36</accession>
<dbReference type="PANTHER" id="PTHR30203:SF32">
    <property type="entry name" value="CATION EFFLUX SYSTEM PROTEIN CUSC"/>
    <property type="match status" value="1"/>
</dbReference>
<dbReference type="PROSITE" id="PS51257">
    <property type="entry name" value="PROKAR_LIPOPROTEIN"/>
    <property type="match status" value="1"/>
</dbReference>
<dbReference type="NCBIfam" id="TIGR01845">
    <property type="entry name" value="outer_NodT"/>
    <property type="match status" value="1"/>
</dbReference>
<dbReference type="InterPro" id="IPR003423">
    <property type="entry name" value="OMP_efflux"/>
</dbReference>
<dbReference type="Pfam" id="PF02321">
    <property type="entry name" value="OEP"/>
    <property type="match status" value="2"/>
</dbReference>
<keyword evidence="5" id="KW-1185">Reference proteome</keyword>
<dbReference type="OrthoDB" id="9770517at2"/>
<keyword evidence="2" id="KW-0449">Lipoprotein</keyword>
<organism evidence="4 5">
    <name type="scientific">Pigmentiphaga aceris</name>
    <dbReference type="NCBI Taxonomy" id="1940612"/>
    <lineage>
        <taxon>Bacteria</taxon>
        <taxon>Pseudomonadati</taxon>
        <taxon>Pseudomonadota</taxon>
        <taxon>Betaproteobacteria</taxon>
        <taxon>Burkholderiales</taxon>
        <taxon>Alcaligenaceae</taxon>
        <taxon>Pigmentiphaga</taxon>
    </lineage>
</organism>
<keyword evidence="2" id="KW-1134">Transmembrane beta strand</keyword>
<dbReference type="AlphaFoldDB" id="A0A5C0AZ36"/>
<sequence length="476" mass="51518">MSVTFKRCALAMSVLLAGCSLTPTLERPEAPIPVQWPAVPGAAGQAVGAPTVATLAWQDFVVDARLRALIDLSLRNNRDLRQAWLNVEAARTQYSVQRADRLPGINADAGATRQRVPADQSTTGQASTQSSYQANIGLAAFELDVFGRVRALSDAALEEFLSTEAATQSTHITLVSEVIQAYLTREGAQRRHRLTEQTLASREASLNLISRRRQAGTATALDQQEAQGLTEQARVSLARTEREIRQSTYALGLLVGVSDIEAQLASYPASDLLLVQDIAAGTPSDLLEQRPDIRSAEHQLRARNANIGAARAAFFPRISLTGLFGTSSTELSSLFGSGQLAWSFMPQVTLPIFDGGRNQANLDLATIRKDSAVAGYEKAVQTAFREVADALAATDTLRREEAAQRALVASSQETLRLSQARYRAGVDDHLRYLDAQRNDFVNQTSLIDIGTQRQMALASLFRSLGGGWQSASPQVN</sequence>
<keyword evidence="2" id="KW-0564">Palmitate</keyword>
<feature type="signal peptide" evidence="2">
    <location>
        <begin position="1"/>
        <end position="17"/>
    </location>
</feature>
<evidence type="ECO:0000313" key="5">
    <source>
        <dbReference type="Proteomes" id="UP000325161"/>
    </source>
</evidence>
<feature type="region of interest" description="Disordered" evidence="3">
    <location>
        <begin position="107"/>
        <end position="129"/>
    </location>
</feature>
<dbReference type="PANTHER" id="PTHR30203">
    <property type="entry name" value="OUTER MEMBRANE CATION EFFLUX PROTEIN"/>
    <property type="match status" value="1"/>
</dbReference>
<dbReference type="GO" id="GO:0015562">
    <property type="term" value="F:efflux transmembrane transporter activity"/>
    <property type="evidence" value="ECO:0007669"/>
    <property type="project" value="InterPro"/>
</dbReference>